<dbReference type="AlphaFoldDB" id="A0A430FM08"/>
<evidence type="ECO:0000313" key="2">
    <source>
        <dbReference type="Proteomes" id="UP000287533"/>
    </source>
</evidence>
<dbReference type="Proteomes" id="UP000287533">
    <property type="component" value="Unassembled WGS sequence"/>
</dbReference>
<reference evidence="1 2" key="1">
    <citation type="submission" date="2018-09" db="EMBL/GenBank/DDBJ databases">
        <title>Characterization of the phylogenetic diversity of five novel species belonging to the genus Bifidobacterium.</title>
        <authorList>
            <person name="Lugli G.A."/>
            <person name="Duranti S."/>
            <person name="Milani C."/>
        </authorList>
    </citation>
    <scope>NUCLEOTIDE SEQUENCE [LARGE SCALE GENOMIC DNA]</scope>
    <source>
        <strain evidence="1 2">2034B</strain>
    </source>
</reference>
<organism evidence="1 2">
    <name type="scientific">Bifidobacterium goeldii</name>
    <dbReference type="NCBI Taxonomy" id="2306975"/>
    <lineage>
        <taxon>Bacteria</taxon>
        <taxon>Bacillati</taxon>
        <taxon>Actinomycetota</taxon>
        <taxon>Actinomycetes</taxon>
        <taxon>Bifidobacteriales</taxon>
        <taxon>Bifidobacteriaceae</taxon>
        <taxon>Bifidobacterium</taxon>
    </lineage>
</organism>
<accession>A0A430FM08</accession>
<dbReference type="OrthoDB" id="3231936at2"/>
<name>A0A430FM08_9BIFI</name>
<protein>
    <submittedName>
        <fullName evidence="1">Uncharacterized protein</fullName>
    </submittedName>
</protein>
<dbReference type="RefSeq" id="WP_125979237.1">
    <property type="nucleotide sequence ID" value="NZ_QXGL01000001.1"/>
</dbReference>
<dbReference type="EMBL" id="QXGL01000001">
    <property type="protein sequence ID" value="RSX53934.1"/>
    <property type="molecule type" value="Genomic_DNA"/>
</dbReference>
<proteinExistence type="predicted"/>
<keyword evidence="2" id="KW-1185">Reference proteome</keyword>
<comment type="caution">
    <text evidence="1">The sequence shown here is derived from an EMBL/GenBank/DDBJ whole genome shotgun (WGS) entry which is preliminary data.</text>
</comment>
<evidence type="ECO:0000313" key="1">
    <source>
        <dbReference type="EMBL" id="RSX53934.1"/>
    </source>
</evidence>
<sequence>MFRLEAYDTQYGTHLNTRPIPVVSCSWSQSWNTAGSMSVTIAVGEATQGIDLNELLVEQYTLLALMDGDQIIHAGPILEAPEWDAESQQLTIKCGGGWSLLDWRLVLDPRLNERSYEGSIEVDEDNPSGEWVLGYGGSAGDIAKALIGLAQQWGRLCVNVPVGLTEQPGIEPLSVSAYAWEMKTIGSMLDDLMSMETAGQLRFDPKLDADGRFSWQTRWARTGIVDHSYLWNTLQPDSRIVLQGVSGGGTPIATQVWATGGRSDGRILITRADDESSASGMLLQAGNASNTNSLAALHAYARGTLAASRRDRTWKLRVGREHQVRVGDHIDLRVQDEYVYERNRDGQHTSTLIALVVTDVSGNISDDYLDVQARQRATSVNGVRPGNSNPMTWLASRLDRLQSDVAAALTPVVVRRPTVARMTTTRLTAEET</sequence>
<gene>
    <name evidence="1" type="ORF">D2E25_0240</name>
</gene>